<dbReference type="Gene3D" id="3.30.460.10">
    <property type="entry name" value="Beta Polymerase, domain 2"/>
    <property type="match status" value="1"/>
</dbReference>
<dbReference type="AlphaFoldDB" id="A0ABD6T8E6"/>
<accession>A0ABD6T8E6</accession>
<evidence type="ECO:0000259" key="1">
    <source>
        <dbReference type="Pfam" id="PF13228"/>
    </source>
</evidence>
<feature type="domain" description="DUF4037" evidence="1">
    <location>
        <begin position="114"/>
        <end position="210"/>
    </location>
</feature>
<dbReference type="SUPFAM" id="SSF81301">
    <property type="entry name" value="Nucleotidyltransferase"/>
    <property type="match status" value="1"/>
</dbReference>
<gene>
    <name evidence="2" type="ORF">COF81_11560</name>
</gene>
<dbReference type="Pfam" id="PF13228">
    <property type="entry name" value="DUF4037"/>
    <property type="match status" value="1"/>
</dbReference>
<reference evidence="2 3" key="1">
    <citation type="submission" date="2017-09" db="EMBL/GenBank/DDBJ databases">
        <title>Large-scale bioinformatics analysis of Bacillus genomes uncovers conserved roles of natural products in bacterial physiology.</title>
        <authorList>
            <consortium name="Agbiome Team Llc"/>
            <person name="Bleich R.M."/>
            <person name="Grubbs K.J."/>
            <person name="Santa Maria K.C."/>
            <person name="Allen S.E."/>
            <person name="Farag S."/>
            <person name="Shank E.A."/>
            <person name="Bowers A."/>
        </authorList>
    </citation>
    <scope>NUCLEOTIDE SEQUENCE [LARGE SCALE GENOMIC DNA]</scope>
    <source>
        <strain evidence="2 3">AFS037265</strain>
    </source>
</reference>
<evidence type="ECO:0000313" key="2">
    <source>
        <dbReference type="EMBL" id="PHE97860.1"/>
    </source>
</evidence>
<organism evidence="2 3">
    <name type="scientific">Bacillus pseudomycoides</name>
    <dbReference type="NCBI Taxonomy" id="64104"/>
    <lineage>
        <taxon>Bacteria</taxon>
        <taxon>Bacillati</taxon>
        <taxon>Bacillota</taxon>
        <taxon>Bacilli</taxon>
        <taxon>Bacillales</taxon>
        <taxon>Bacillaceae</taxon>
        <taxon>Bacillus</taxon>
        <taxon>Bacillus cereus group</taxon>
    </lineage>
</organism>
<dbReference type="Proteomes" id="UP000221918">
    <property type="component" value="Unassembled WGS sequence"/>
</dbReference>
<protein>
    <submittedName>
        <fullName evidence="2">DUF4037 domain-containing protein</fullName>
    </submittedName>
</protein>
<sequence>MNLMQKAIEMTKIYKQNSKIEAILLAGSVSRNWQDEHSDIELHILWSAPPEDEDRQNPIQDVGGTILSYHPYEKEEWSESYLTKDGIKLEISNFLSVTVECFISDVVDKYETNYEKQCIVASIQDGVSLYGKEIIQKLKDRVEKYPLELSKRMIAENLLLSNRWNNREALLKRKDWLMLYDVICEVEKNIFGALFGLNKMYVHHPAFKWMPFNIERMKIKPANLYERMTNILIGHPENSINELELLIEEVLVLAGKQISELDLCEQRKQISYAK</sequence>
<name>A0ABD6T8E6_9BACI</name>
<dbReference type="RefSeq" id="WP_018767988.1">
    <property type="nucleotide sequence ID" value="NZ_JANIOB010000071.1"/>
</dbReference>
<comment type="caution">
    <text evidence="2">The sequence shown here is derived from an EMBL/GenBank/DDBJ whole genome shotgun (WGS) entry which is preliminary data.</text>
</comment>
<evidence type="ECO:0000313" key="3">
    <source>
        <dbReference type="Proteomes" id="UP000221918"/>
    </source>
</evidence>
<dbReference type="InterPro" id="IPR043519">
    <property type="entry name" value="NT_sf"/>
</dbReference>
<proteinExistence type="predicted"/>
<dbReference type="EMBL" id="NUTL01000045">
    <property type="protein sequence ID" value="PHE97860.1"/>
    <property type="molecule type" value="Genomic_DNA"/>
</dbReference>
<dbReference type="InterPro" id="IPR025117">
    <property type="entry name" value="DUF4037"/>
</dbReference>